<dbReference type="Gene3D" id="3.60.21.10">
    <property type="match status" value="1"/>
</dbReference>
<protein>
    <recommendedName>
        <fullName evidence="1">Calcineurin-like phosphoesterase domain-containing protein</fullName>
    </recommendedName>
</protein>
<dbReference type="InterPro" id="IPR024654">
    <property type="entry name" value="Calcineurin-like_PHP_lpxH"/>
</dbReference>
<dbReference type="InterPro" id="IPR000979">
    <property type="entry name" value="Phosphodiesterase_MJ0936/Vps29"/>
</dbReference>
<gene>
    <name evidence="2" type="ORF">MNB_SV-6-1164</name>
</gene>
<reference evidence="2" key="1">
    <citation type="submission" date="2016-10" db="EMBL/GenBank/DDBJ databases">
        <authorList>
            <person name="de Groot N.N."/>
        </authorList>
    </citation>
    <scope>NUCLEOTIDE SEQUENCE</scope>
</reference>
<feature type="domain" description="Calcineurin-like phosphoesterase" evidence="1">
    <location>
        <begin position="1"/>
        <end position="138"/>
    </location>
</feature>
<name>A0A1W1C182_9ZZZZ</name>
<dbReference type="AlphaFoldDB" id="A0A1W1C182"/>
<accession>A0A1W1C182</accession>
<dbReference type="SUPFAM" id="SSF56300">
    <property type="entry name" value="Metallo-dependent phosphatases"/>
    <property type="match status" value="1"/>
</dbReference>
<dbReference type="PANTHER" id="PTHR43165">
    <property type="entry name" value="METALLOPHOSPHOESTERASE"/>
    <property type="match status" value="1"/>
</dbReference>
<sequence>MKIGILSDTHHRTDMHAQAIDNLLAQGVEYLLHAGDIHSREHLQMLRDTNLPFIAVFGNNDHHLTPLSDLYPIYQEPYYFKIESTVVKIMHMPLYMSADADLIISGHTHMFDARQIGGRLFINPGEVCAREKNLTEHATIEMVDGRWHIDRYFKKPDAKEWIVERVDSGI</sequence>
<dbReference type="EMBL" id="FPHC01000052">
    <property type="protein sequence ID" value="SFV59523.1"/>
    <property type="molecule type" value="Genomic_DNA"/>
</dbReference>
<dbReference type="PANTHER" id="PTHR43165:SF1">
    <property type="entry name" value="PHOSPHODIESTERASE MJ0936"/>
    <property type="match status" value="1"/>
</dbReference>
<dbReference type="NCBIfam" id="TIGR00040">
    <property type="entry name" value="yfcE"/>
    <property type="match status" value="1"/>
</dbReference>
<dbReference type="InterPro" id="IPR029052">
    <property type="entry name" value="Metallo-depent_PP-like"/>
</dbReference>
<evidence type="ECO:0000259" key="1">
    <source>
        <dbReference type="Pfam" id="PF12850"/>
    </source>
</evidence>
<evidence type="ECO:0000313" key="2">
    <source>
        <dbReference type="EMBL" id="SFV59523.1"/>
    </source>
</evidence>
<dbReference type="Pfam" id="PF12850">
    <property type="entry name" value="Metallophos_2"/>
    <property type="match status" value="1"/>
</dbReference>
<dbReference type="InterPro" id="IPR053193">
    <property type="entry name" value="MetalloPDE_YfcE-like"/>
</dbReference>
<proteinExistence type="predicted"/>
<organism evidence="2">
    <name type="scientific">hydrothermal vent metagenome</name>
    <dbReference type="NCBI Taxonomy" id="652676"/>
    <lineage>
        <taxon>unclassified sequences</taxon>
        <taxon>metagenomes</taxon>
        <taxon>ecological metagenomes</taxon>
    </lineage>
</organism>